<dbReference type="Proteomes" id="UP000192940">
    <property type="component" value="Chromosome I"/>
</dbReference>
<proteinExistence type="predicted"/>
<organism evidence="2 3">
    <name type="scientific">Paenibacillus uliginis N3/975</name>
    <dbReference type="NCBI Taxonomy" id="1313296"/>
    <lineage>
        <taxon>Bacteria</taxon>
        <taxon>Bacillati</taxon>
        <taxon>Bacillota</taxon>
        <taxon>Bacilli</taxon>
        <taxon>Bacillales</taxon>
        <taxon>Paenibacillaceae</taxon>
        <taxon>Paenibacillus</taxon>
    </lineage>
</organism>
<protein>
    <submittedName>
        <fullName evidence="2">Nucleoside-diphosphate-sugar epimerase</fullName>
    </submittedName>
</protein>
<keyword evidence="3" id="KW-1185">Reference proteome</keyword>
<dbReference type="SUPFAM" id="SSF51735">
    <property type="entry name" value="NAD(P)-binding Rossmann-fold domains"/>
    <property type="match status" value="1"/>
</dbReference>
<evidence type="ECO:0000259" key="1">
    <source>
        <dbReference type="Pfam" id="PF01370"/>
    </source>
</evidence>
<feature type="domain" description="NAD-dependent epimerase/dehydratase" evidence="1">
    <location>
        <begin position="6"/>
        <end position="206"/>
    </location>
</feature>
<dbReference type="Pfam" id="PF01370">
    <property type="entry name" value="Epimerase"/>
    <property type="match status" value="1"/>
</dbReference>
<dbReference type="RefSeq" id="WP_208915742.1">
    <property type="nucleotide sequence ID" value="NZ_LT840184.1"/>
</dbReference>
<dbReference type="InterPro" id="IPR001509">
    <property type="entry name" value="Epimerase_deHydtase"/>
</dbReference>
<name>A0A1X7HPI9_9BACL</name>
<evidence type="ECO:0000313" key="2">
    <source>
        <dbReference type="EMBL" id="SMF90494.1"/>
    </source>
</evidence>
<gene>
    <name evidence="2" type="ORF">SAMN05661091_5078</name>
</gene>
<sequence length="307" mass="33731">MHVILGTGPLGMSIMRELIEQGEPVKMVSFSGKDALPPGVQHEKANLLDAKQAAKIMQEATVIYHCAQPAYHQWGKLFMRMQDNIVSGAMAAGGKVVVAENLYMYGLVKGSMHEQLPHAATTRKGVLRSEMSRKLLKLHQDGLLQVVIGRGSDFFGPGVLGSAVGERFFKPIVAGKPCTVLGDPDKKHTYTFIHDFGKALVALGGQEDTYGQAWHVPNADAITTRQFAEMAYCAAGFPASIRTMGKGMLRIGGLFIPEARETIEMTYQFEHDFVVDHRKFSARFELPATPLEHAIAQTLEWFQSAKS</sequence>
<dbReference type="AlphaFoldDB" id="A0A1X7HPI9"/>
<reference evidence="3" key="1">
    <citation type="submission" date="2017-04" db="EMBL/GenBank/DDBJ databases">
        <authorList>
            <person name="Varghese N."/>
            <person name="Submissions S."/>
        </authorList>
    </citation>
    <scope>NUCLEOTIDE SEQUENCE [LARGE SCALE GENOMIC DNA]</scope>
    <source>
        <strain evidence="3">N3/975</strain>
    </source>
</reference>
<accession>A0A1X7HPI9</accession>
<dbReference type="EMBL" id="LT840184">
    <property type="protein sequence ID" value="SMF90494.1"/>
    <property type="molecule type" value="Genomic_DNA"/>
</dbReference>
<dbReference type="InterPro" id="IPR036291">
    <property type="entry name" value="NAD(P)-bd_dom_sf"/>
</dbReference>
<dbReference type="STRING" id="1313296.SAMN05661091_5078"/>
<dbReference type="Gene3D" id="3.40.50.720">
    <property type="entry name" value="NAD(P)-binding Rossmann-like Domain"/>
    <property type="match status" value="1"/>
</dbReference>
<evidence type="ECO:0000313" key="3">
    <source>
        <dbReference type="Proteomes" id="UP000192940"/>
    </source>
</evidence>